<reference evidence="3 4" key="1">
    <citation type="journal article" date="2020" name="ISME J.">
        <title>Uncovering the hidden diversity of litter-decomposition mechanisms in mushroom-forming fungi.</title>
        <authorList>
            <person name="Floudas D."/>
            <person name="Bentzer J."/>
            <person name="Ahren D."/>
            <person name="Johansson T."/>
            <person name="Persson P."/>
            <person name="Tunlid A."/>
        </authorList>
    </citation>
    <scope>NUCLEOTIDE SEQUENCE [LARGE SCALE GENOMIC DNA]</scope>
    <source>
        <strain evidence="3 4">CBS 146.42</strain>
    </source>
</reference>
<evidence type="ECO:0000256" key="1">
    <source>
        <dbReference type="SAM" id="Phobius"/>
    </source>
</evidence>
<dbReference type="Pfam" id="PF20152">
    <property type="entry name" value="DUF6534"/>
    <property type="match status" value="1"/>
</dbReference>
<protein>
    <recommendedName>
        <fullName evidence="2">DUF6534 domain-containing protein</fullName>
    </recommendedName>
</protein>
<feature type="transmembrane region" description="Helical" evidence="1">
    <location>
        <begin position="181"/>
        <end position="203"/>
    </location>
</feature>
<evidence type="ECO:0000259" key="2">
    <source>
        <dbReference type="Pfam" id="PF20152"/>
    </source>
</evidence>
<keyword evidence="1" id="KW-0472">Membrane</keyword>
<dbReference type="OrthoDB" id="2745105at2759"/>
<sequence>MTDVVSALILEKVQPGAILLGGIAASILYGITCLQVYIFFYNNRRDSWLFKLFIYALWILDTLHMAMVIHGLYYYLIENFGRATAMLKPTWSLLAHVYFTIASDFCIRSVFGKRVWTRTFISILSTKEILGLWKAVSRSYILTGGIAATTLACAAAGIVFVTKAFRLGGFAEFHVISVYLYTSLGAGVASDVLVAVSLCAGLMKTRTGFKKADSLIHILMAYAINTSLLTTICSAGCFITYAVWPDRLIFLGIYFCLNKLYFNSLLAALNARQSLREKISGLSTAPTSLTAGAESGSRNQVLLSKEADFYELESTVRATSPVPQIHVSIDRHITVDDHKRGGTSVGVAY</sequence>
<feature type="domain" description="DUF6534" evidence="2">
    <location>
        <begin position="188"/>
        <end position="274"/>
    </location>
</feature>
<feature type="transmembrane region" description="Helical" evidence="1">
    <location>
        <begin position="215"/>
        <end position="242"/>
    </location>
</feature>
<accession>A0A8H5LHB2</accession>
<dbReference type="AlphaFoldDB" id="A0A8H5LHB2"/>
<gene>
    <name evidence="3" type="ORF">D9756_006796</name>
</gene>
<proteinExistence type="predicted"/>
<feature type="transmembrane region" description="Helical" evidence="1">
    <location>
        <begin position="52"/>
        <end position="73"/>
    </location>
</feature>
<dbReference type="Proteomes" id="UP000559027">
    <property type="component" value="Unassembled WGS sequence"/>
</dbReference>
<evidence type="ECO:0000313" key="3">
    <source>
        <dbReference type="EMBL" id="KAF5357114.1"/>
    </source>
</evidence>
<feature type="transmembrane region" description="Helical" evidence="1">
    <location>
        <begin position="248"/>
        <end position="269"/>
    </location>
</feature>
<feature type="transmembrane region" description="Helical" evidence="1">
    <location>
        <begin position="140"/>
        <end position="161"/>
    </location>
</feature>
<dbReference type="InterPro" id="IPR045339">
    <property type="entry name" value="DUF6534"/>
</dbReference>
<organism evidence="3 4">
    <name type="scientific">Leucocoprinus leucothites</name>
    <dbReference type="NCBI Taxonomy" id="201217"/>
    <lineage>
        <taxon>Eukaryota</taxon>
        <taxon>Fungi</taxon>
        <taxon>Dikarya</taxon>
        <taxon>Basidiomycota</taxon>
        <taxon>Agaricomycotina</taxon>
        <taxon>Agaricomycetes</taxon>
        <taxon>Agaricomycetidae</taxon>
        <taxon>Agaricales</taxon>
        <taxon>Agaricineae</taxon>
        <taxon>Agaricaceae</taxon>
        <taxon>Leucocoprinus</taxon>
    </lineage>
</organism>
<feature type="transmembrane region" description="Helical" evidence="1">
    <location>
        <begin position="93"/>
        <end position="111"/>
    </location>
</feature>
<comment type="caution">
    <text evidence="3">The sequence shown here is derived from an EMBL/GenBank/DDBJ whole genome shotgun (WGS) entry which is preliminary data.</text>
</comment>
<dbReference type="PANTHER" id="PTHR40465:SF1">
    <property type="entry name" value="DUF6534 DOMAIN-CONTAINING PROTEIN"/>
    <property type="match status" value="1"/>
</dbReference>
<evidence type="ECO:0000313" key="4">
    <source>
        <dbReference type="Proteomes" id="UP000559027"/>
    </source>
</evidence>
<feature type="transmembrane region" description="Helical" evidence="1">
    <location>
        <begin position="17"/>
        <end position="40"/>
    </location>
</feature>
<name>A0A8H5LHB2_9AGAR</name>
<dbReference type="PANTHER" id="PTHR40465">
    <property type="entry name" value="CHROMOSOME 1, WHOLE GENOME SHOTGUN SEQUENCE"/>
    <property type="match status" value="1"/>
</dbReference>
<keyword evidence="4" id="KW-1185">Reference proteome</keyword>
<dbReference type="EMBL" id="JAACJO010000006">
    <property type="protein sequence ID" value="KAF5357114.1"/>
    <property type="molecule type" value="Genomic_DNA"/>
</dbReference>
<keyword evidence="1" id="KW-1133">Transmembrane helix</keyword>
<keyword evidence="1" id="KW-0812">Transmembrane</keyword>